<protein>
    <recommendedName>
        <fullName evidence="3">DUF2281 domain-containing protein</fullName>
    </recommendedName>
</protein>
<comment type="caution">
    <text evidence="1">The sequence shown here is derived from an EMBL/GenBank/DDBJ whole genome shotgun (WGS) entry which is preliminary data.</text>
</comment>
<gene>
    <name evidence="1" type="ORF">H6G68_07195</name>
</gene>
<evidence type="ECO:0000313" key="2">
    <source>
        <dbReference type="Proteomes" id="UP000660381"/>
    </source>
</evidence>
<proteinExistence type="predicted"/>
<sequence length="93" mass="10863">MTVKEELIKEISQTPDFLIQEVLNFLLFIKNRFKQRISENKTGDFTDTLASQSFLNFIDDVSSQIPQSEWEKLPSDMSKNLDHYLYGSPKSEE</sequence>
<organism evidence="1 2">
    <name type="scientific">Anabaena catenula FACHB-362</name>
    <dbReference type="NCBI Taxonomy" id="2692877"/>
    <lineage>
        <taxon>Bacteria</taxon>
        <taxon>Bacillati</taxon>
        <taxon>Cyanobacteriota</taxon>
        <taxon>Cyanophyceae</taxon>
        <taxon>Nostocales</taxon>
        <taxon>Nostocaceae</taxon>
        <taxon>Anabaena</taxon>
    </lineage>
</organism>
<dbReference type="Proteomes" id="UP000660381">
    <property type="component" value="Unassembled WGS sequence"/>
</dbReference>
<accession>A0ABR8J3C0</accession>
<dbReference type="EMBL" id="JACJTQ010000007">
    <property type="protein sequence ID" value="MBD2691541.1"/>
    <property type="molecule type" value="Genomic_DNA"/>
</dbReference>
<keyword evidence="2" id="KW-1185">Reference proteome</keyword>
<name>A0ABR8J3C0_9NOST</name>
<reference evidence="1 2" key="1">
    <citation type="journal article" date="2020" name="ISME J.">
        <title>Comparative genomics reveals insights into cyanobacterial evolution and habitat adaptation.</title>
        <authorList>
            <person name="Chen M.Y."/>
            <person name="Teng W.K."/>
            <person name="Zhao L."/>
            <person name="Hu C.X."/>
            <person name="Zhou Y.K."/>
            <person name="Han B.P."/>
            <person name="Song L.R."/>
            <person name="Shu W.S."/>
        </authorList>
    </citation>
    <scope>NUCLEOTIDE SEQUENCE [LARGE SCALE GENOMIC DNA]</scope>
    <source>
        <strain evidence="1 2">FACHB-362</strain>
    </source>
</reference>
<evidence type="ECO:0008006" key="3">
    <source>
        <dbReference type="Google" id="ProtNLM"/>
    </source>
</evidence>
<dbReference type="RefSeq" id="WP_190906016.1">
    <property type="nucleotide sequence ID" value="NZ_JACJTQ010000007.1"/>
</dbReference>
<evidence type="ECO:0000313" key="1">
    <source>
        <dbReference type="EMBL" id="MBD2691541.1"/>
    </source>
</evidence>